<evidence type="ECO:0008006" key="4">
    <source>
        <dbReference type="Google" id="ProtNLM"/>
    </source>
</evidence>
<name>A0A563F1W7_9PSEU</name>
<feature type="transmembrane region" description="Helical" evidence="1">
    <location>
        <begin position="35"/>
        <end position="53"/>
    </location>
</feature>
<dbReference type="OrthoDB" id="4479821at2"/>
<sequence>MEITAAAQTRASGDRRSPFDRFVEWTHLRVSQAPFFFVCAGIVVGWLISLPLWTDLKEWQTAIHTVSSVVTLLLVALLANAGRREREATQEKLNVIATTLAALMAVNANNSPELQDATKALREAVGLEERH</sequence>
<keyword evidence="1" id="KW-0472">Membrane</keyword>
<dbReference type="GO" id="GO:0055085">
    <property type="term" value="P:transmembrane transport"/>
    <property type="evidence" value="ECO:0007669"/>
    <property type="project" value="InterPro"/>
</dbReference>
<dbReference type="AlphaFoldDB" id="A0A563F1W7"/>
<comment type="caution">
    <text evidence="2">The sequence shown here is derived from an EMBL/GenBank/DDBJ whole genome shotgun (WGS) entry which is preliminary data.</text>
</comment>
<dbReference type="Pfam" id="PF04120">
    <property type="entry name" value="Iron_permease"/>
    <property type="match status" value="1"/>
</dbReference>
<dbReference type="EMBL" id="VOBR01000002">
    <property type="protein sequence ID" value="TWP53967.1"/>
    <property type="molecule type" value="Genomic_DNA"/>
</dbReference>
<dbReference type="Proteomes" id="UP000316639">
    <property type="component" value="Unassembled WGS sequence"/>
</dbReference>
<proteinExistence type="predicted"/>
<evidence type="ECO:0000313" key="3">
    <source>
        <dbReference type="Proteomes" id="UP000316639"/>
    </source>
</evidence>
<dbReference type="InterPro" id="IPR007251">
    <property type="entry name" value="Iron_permease_Fet4"/>
</dbReference>
<keyword evidence="1" id="KW-0812">Transmembrane</keyword>
<evidence type="ECO:0000256" key="1">
    <source>
        <dbReference type="SAM" id="Phobius"/>
    </source>
</evidence>
<accession>A0A563F1W7</accession>
<organism evidence="2 3">
    <name type="scientific">Lentzea tibetensis</name>
    <dbReference type="NCBI Taxonomy" id="2591470"/>
    <lineage>
        <taxon>Bacteria</taxon>
        <taxon>Bacillati</taxon>
        <taxon>Actinomycetota</taxon>
        <taxon>Actinomycetes</taxon>
        <taxon>Pseudonocardiales</taxon>
        <taxon>Pseudonocardiaceae</taxon>
        <taxon>Lentzea</taxon>
    </lineage>
</organism>
<gene>
    <name evidence="2" type="ORF">FKR81_02445</name>
</gene>
<reference evidence="2 3" key="1">
    <citation type="submission" date="2019-07" db="EMBL/GenBank/DDBJ databases">
        <title>Lentzea xizangensis sp. nov., isolated from Qinghai-Tibetan Plateau Soils.</title>
        <authorList>
            <person name="Huang J."/>
        </authorList>
    </citation>
    <scope>NUCLEOTIDE SEQUENCE [LARGE SCALE GENOMIC DNA]</scope>
    <source>
        <strain evidence="2 3">FXJ1.1311</strain>
    </source>
</reference>
<feature type="transmembrane region" description="Helical" evidence="1">
    <location>
        <begin position="59"/>
        <end position="79"/>
    </location>
</feature>
<protein>
    <recommendedName>
        <fullName evidence="4">Low affinity iron permease</fullName>
    </recommendedName>
</protein>
<keyword evidence="1" id="KW-1133">Transmembrane helix</keyword>
<evidence type="ECO:0000313" key="2">
    <source>
        <dbReference type="EMBL" id="TWP53967.1"/>
    </source>
</evidence>
<keyword evidence="3" id="KW-1185">Reference proteome</keyword>